<dbReference type="Proteomes" id="UP000626109">
    <property type="component" value="Unassembled WGS sequence"/>
</dbReference>
<protein>
    <submittedName>
        <fullName evidence="2">Uncharacterized protein</fullName>
    </submittedName>
</protein>
<proteinExistence type="predicted"/>
<feature type="compositionally biased region" description="Polar residues" evidence="1">
    <location>
        <begin position="64"/>
        <end position="85"/>
    </location>
</feature>
<evidence type="ECO:0000313" key="2">
    <source>
        <dbReference type="EMBL" id="CAE8732993.1"/>
    </source>
</evidence>
<dbReference type="EMBL" id="CAJNNW010036259">
    <property type="protein sequence ID" value="CAE8732993.1"/>
    <property type="molecule type" value="Genomic_DNA"/>
</dbReference>
<dbReference type="AlphaFoldDB" id="A0A813LU00"/>
<evidence type="ECO:0000256" key="1">
    <source>
        <dbReference type="SAM" id="MobiDB-lite"/>
    </source>
</evidence>
<evidence type="ECO:0000313" key="3">
    <source>
        <dbReference type="Proteomes" id="UP000626109"/>
    </source>
</evidence>
<comment type="caution">
    <text evidence="2">The sequence shown here is derived from an EMBL/GenBank/DDBJ whole genome shotgun (WGS) entry which is preliminary data.</text>
</comment>
<accession>A0A813LU00</accession>
<reference evidence="2" key="1">
    <citation type="submission" date="2021-02" db="EMBL/GenBank/DDBJ databases">
        <authorList>
            <person name="Dougan E. K."/>
            <person name="Rhodes N."/>
            <person name="Thang M."/>
            <person name="Chan C."/>
        </authorList>
    </citation>
    <scope>NUCLEOTIDE SEQUENCE</scope>
</reference>
<organism evidence="2 3">
    <name type="scientific">Polarella glacialis</name>
    <name type="common">Dinoflagellate</name>
    <dbReference type="NCBI Taxonomy" id="89957"/>
    <lineage>
        <taxon>Eukaryota</taxon>
        <taxon>Sar</taxon>
        <taxon>Alveolata</taxon>
        <taxon>Dinophyceae</taxon>
        <taxon>Suessiales</taxon>
        <taxon>Suessiaceae</taxon>
        <taxon>Polarella</taxon>
    </lineage>
</organism>
<feature type="region of interest" description="Disordered" evidence="1">
    <location>
        <begin position="35"/>
        <end position="155"/>
    </location>
</feature>
<sequence length="155" mass="17368">MAAPYYEQEGMENLNFEEAMETNRQLKQMLLLAQQKANEASCNASRRSGSWAPSRSEGRERQATSDYSQQAMASSRESNESSQAINRKRFAQRVAKENAGIATRLSQPGARRIRGKGEDQSLPPGWSRGLGGRMMPPPSQRWTSKPFDAGDWNSR</sequence>
<gene>
    <name evidence="2" type="ORF">PGLA2088_LOCUS46630</name>
</gene>
<name>A0A813LU00_POLGL</name>
<feature type="compositionally biased region" description="Polar residues" evidence="1">
    <location>
        <begin position="38"/>
        <end position="53"/>
    </location>
</feature>